<dbReference type="GO" id="GO:0016787">
    <property type="term" value="F:hydrolase activity"/>
    <property type="evidence" value="ECO:0007669"/>
    <property type="project" value="UniProtKB-KW"/>
</dbReference>
<comment type="caution">
    <text evidence="4">The sequence shown here is derived from an EMBL/GenBank/DDBJ whole genome shotgun (WGS) entry which is preliminary data.</text>
</comment>
<evidence type="ECO:0000259" key="3">
    <source>
        <dbReference type="PROSITE" id="PS51462"/>
    </source>
</evidence>
<dbReference type="EMBL" id="JAQLOI010000003">
    <property type="protein sequence ID" value="MDB1126325.1"/>
    <property type="molecule type" value="Genomic_DNA"/>
</dbReference>
<name>A0ABT4YXX2_9VIBR</name>
<evidence type="ECO:0000313" key="5">
    <source>
        <dbReference type="Proteomes" id="UP001210678"/>
    </source>
</evidence>
<dbReference type="RefSeq" id="WP_272141007.1">
    <property type="nucleotide sequence ID" value="NZ_JAQLOI010000003.1"/>
</dbReference>
<dbReference type="Proteomes" id="UP001210678">
    <property type="component" value="Unassembled WGS sequence"/>
</dbReference>
<dbReference type="Gene3D" id="3.90.79.10">
    <property type="entry name" value="Nucleoside Triphosphate Pyrophosphohydrolase"/>
    <property type="match status" value="1"/>
</dbReference>
<protein>
    <submittedName>
        <fullName evidence="4">NUDIX hydrolase</fullName>
    </submittedName>
</protein>
<dbReference type="PROSITE" id="PS00893">
    <property type="entry name" value="NUDIX_BOX"/>
    <property type="match status" value="1"/>
</dbReference>
<organism evidence="4 5">
    <name type="scientific">Vibrio algarum</name>
    <dbReference type="NCBI Taxonomy" id="3020714"/>
    <lineage>
        <taxon>Bacteria</taxon>
        <taxon>Pseudomonadati</taxon>
        <taxon>Pseudomonadota</taxon>
        <taxon>Gammaproteobacteria</taxon>
        <taxon>Vibrionales</taxon>
        <taxon>Vibrionaceae</taxon>
        <taxon>Vibrio</taxon>
    </lineage>
</organism>
<dbReference type="PROSITE" id="PS51462">
    <property type="entry name" value="NUDIX"/>
    <property type="match status" value="1"/>
</dbReference>
<dbReference type="InterPro" id="IPR000086">
    <property type="entry name" value="NUDIX_hydrolase_dom"/>
</dbReference>
<proteinExistence type="predicted"/>
<feature type="domain" description="Nudix hydrolase" evidence="3">
    <location>
        <begin position="21"/>
        <end position="161"/>
    </location>
</feature>
<evidence type="ECO:0000256" key="1">
    <source>
        <dbReference type="ARBA" id="ARBA00001946"/>
    </source>
</evidence>
<dbReference type="InterPro" id="IPR020084">
    <property type="entry name" value="NUDIX_hydrolase_CS"/>
</dbReference>
<dbReference type="CDD" id="cd02883">
    <property type="entry name" value="NUDIX_Hydrolase"/>
    <property type="match status" value="1"/>
</dbReference>
<dbReference type="PANTHER" id="PTHR43046:SF15">
    <property type="entry name" value="MUTT_NUDIX FAMILY PROTEIN"/>
    <property type="match status" value="1"/>
</dbReference>
<dbReference type="PANTHER" id="PTHR43046">
    <property type="entry name" value="GDP-MANNOSE MANNOSYL HYDROLASE"/>
    <property type="match status" value="1"/>
</dbReference>
<keyword evidence="2 4" id="KW-0378">Hydrolase</keyword>
<evidence type="ECO:0000313" key="4">
    <source>
        <dbReference type="EMBL" id="MDB1126325.1"/>
    </source>
</evidence>
<dbReference type="InterPro" id="IPR015797">
    <property type="entry name" value="NUDIX_hydrolase-like_dom_sf"/>
</dbReference>
<reference evidence="4 5" key="1">
    <citation type="submission" date="2023-01" db="EMBL/GenBank/DDBJ databases">
        <title>Vibrio sp. KJ40-1 sp.nov, isolated from marine algae.</title>
        <authorList>
            <person name="Butt M."/>
            <person name="Kim J.M.J."/>
            <person name="Jeon C.O.C."/>
        </authorList>
    </citation>
    <scope>NUCLEOTIDE SEQUENCE [LARGE SCALE GENOMIC DNA]</scope>
    <source>
        <strain evidence="4 5">KJ40-1</strain>
    </source>
</reference>
<comment type="cofactor">
    <cofactor evidence="1">
        <name>Mg(2+)</name>
        <dbReference type="ChEBI" id="CHEBI:18420"/>
    </cofactor>
</comment>
<dbReference type="SUPFAM" id="SSF55811">
    <property type="entry name" value="Nudix"/>
    <property type="match status" value="1"/>
</dbReference>
<accession>A0ABT4YXX2</accession>
<gene>
    <name evidence="4" type="ORF">PGX00_22710</name>
</gene>
<evidence type="ECO:0000256" key="2">
    <source>
        <dbReference type="ARBA" id="ARBA00022801"/>
    </source>
</evidence>
<sequence length="172" mass="20097">MRHIRTQIHPDIDHLDNKTVFKRDAARAIVLDGENILMLYTERYHDYTIPGGGLDEGEDIISGMVRELEEETGAQNIHNIKPYGIYEEFRPWHKDNADVMHQISYCYTCRIDRELGNTAFEAHEVNNGMRPLWINIFDAIEHNEETIAKNPKKGMSIERETFLLRLIAQEML</sequence>
<dbReference type="Pfam" id="PF00293">
    <property type="entry name" value="NUDIX"/>
    <property type="match status" value="1"/>
</dbReference>
<keyword evidence="5" id="KW-1185">Reference proteome</keyword>